<dbReference type="EMBL" id="QDEB01042918">
    <property type="protein sequence ID" value="RZC38488.1"/>
    <property type="molecule type" value="Genomic_DNA"/>
</dbReference>
<dbReference type="InterPro" id="IPR002110">
    <property type="entry name" value="Ankyrin_rpt"/>
</dbReference>
<keyword evidence="2 3" id="KW-0040">ANK repeat</keyword>
<feature type="repeat" description="ANK" evidence="3">
    <location>
        <begin position="882"/>
        <end position="914"/>
    </location>
</feature>
<feature type="repeat" description="ANK" evidence="3">
    <location>
        <begin position="915"/>
        <end position="947"/>
    </location>
</feature>
<name>A0A482W1J3_ASBVE</name>
<feature type="repeat" description="ANK" evidence="3">
    <location>
        <begin position="1179"/>
        <end position="1211"/>
    </location>
</feature>
<feature type="repeat" description="ANK" evidence="3">
    <location>
        <begin position="1278"/>
        <end position="1300"/>
    </location>
</feature>
<dbReference type="PROSITE" id="PS50297">
    <property type="entry name" value="ANK_REP_REGION"/>
    <property type="match status" value="18"/>
</dbReference>
<dbReference type="SUPFAM" id="SSF48403">
    <property type="entry name" value="Ankyrin repeat"/>
    <property type="match status" value="2"/>
</dbReference>
<feature type="repeat" description="ANK" evidence="3">
    <location>
        <begin position="1014"/>
        <end position="1046"/>
    </location>
</feature>
<dbReference type="Pfam" id="PF12796">
    <property type="entry name" value="Ank_2"/>
    <property type="match status" value="5"/>
</dbReference>
<feature type="repeat" description="ANK" evidence="3">
    <location>
        <begin position="1310"/>
        <end position="1342"/>
    </location>
</feature>
<feature type="repeat" description="ANK" evidence="3">
    <location>
        <begin position="849"/>
        <end position="881"/>
    </location>
</feature>
<feature type="repeat" description="ANK" evidence="3">
    <location>
        <begin position="1212"/>
        <end position="1244"/>
    </location>
</feature>
<feature type="non-terminal residue" evidence="4">
    <location>
        <position position="1357"/>
    </location>
</feature>
<feature type="repeat" description="ANK" evidence="3">
    <location>
        <begin position="1080"/>
        <end position="1112"/>
    </location>
</feature>
<dbReference type="Proteomes" id="UP000292052">
    <property type="component" value="Unassembled WGS sequence"/>
</dbReference>
<dbReference type="OrthoDB" id="194358at2759"/>
<dbReference type="SUPFAM" id="SSF52540">
    <property type="entry name" value="P-loop containing nucleoside triphosphate hydrolases"/>
    <property type="match status" value="1"/>
</dbReference>
<dbReference type="Pfam" id="PF00023">
    <property type="entry name" value="Ank"/>
    <property type="match status" value="4"/>
</dbReference>
<proteinExistence type="predicted"/>
<dbReference type="InterPro" id="IPR051165">
    <property type="entry name" value="Multifunctional_ANK_Repeat"/>
</dbReference>
<feature type="repeat" description="ANK" evidence="3">
    <location>
        <begin position="783"/>
        <end position="815"/>
    </location>
</feature>
<dbReference type="SMART" id="SM00248">
    <property type="entry name" value="ANK"/>
    <property type="match status" value="19"/>
</dbReference>
<keyword evidence="5" id="KW-1185">Reference proteome</keyword>
<dbReference type="Gene3D" id="3.40.50.300">
    <property type="entry name" value="P-loop containing nucleotide triphosphate hydrolases"/>
    <property type="match status" value="1"/>
</dbReference>
<feature type="repeat" description="ANK" evidence="3">
    <location>
        <begin position="1146"/>
        <end position="1178"/>
    </location>
</feature>
<evidence type="ECO:0000313" key="5">
    <source>
        <dbReference type="Proteomes" id="UP000292052"/>
    </source>
</evidence>
<dbReference type="STRING" id="1661398.A0A482W1J3"/>
<dbReference type="PRINTS" id="PR01415">
    <property type="entry name" value="ANKYRIN"/>
</dbReference>
<dbReference type="Pfam" id="PF13637">
    <property type="entry name" value="Ank_4"/>
    <property type="match status" value="1"/>
</dbReference>
<evidence type="ECO:0000313" key="4">
    <source>
        <dbReference type="EMBL" id="RZC38488.1"/>
    </source>
</evidence>
<feature type="repeat" description="ANK" evidence="3">
    <location>
        <begin position="750"/>
        <end position="782"/>
    </location>
</feature>
<gene>
    <name evidence="4" type="ORF">BDFB_007813</name>
</gene>
<dbReference type="PROSITE" id="PS50088">
    <property type="entry name" value="ANK_REPEAT"/>
    <property type="match status" value="18"/>
</dbReference>
<feature type="repeat" description="ANK" evidence="3">
    <location>
        <begin position="816"/>
        <end position="848"/>
    </location>
</feature>
<dbReference type="InterPro" id="IPR036770">
    <property type="entry name" value="Ankyrin_rpt-contain_sf"/>
</dbReference>
<evidence type="ECO:0000256" key="2">
    <source>
        <dbReference type="ARBA" id="ARBA00023043"/>
    </source>
</evidence>
<comment type="caution">
    <text evidence="4">The sequence shown here is derived from an EMBL/GenBank/DDBJ whole genome shotgun (WGS) entry which is preliminary data.</text>
</comment>
<feature type="repeat" description="ANK" evidence="3">
    <location>
        <begin position="1047"/>
        <end position="1079"/>
    </location>
</feature>
<evidence type="ECO:0000256" key="3">
    <source>
        <dbReference type="PROSITE-ProRule" id="PRU00023"/>
    </source>
</evidence>
<accession>A0A482W1J3</accession>
<feature type="repeat" description="ANK" evidence="3">
    <location>
        <begin position="948"/>
        <end position="980"/>
    </location>
</feature>
<feature type="repeat" description="ANK" evidence="3">
    <location>
        <begin position="1245"/>
        <end position="1277"/>
    </location>
</feature>
<dbReference type="PANTHER" id="PTHR24123">
    <property type="entry name" value="ANKYRIN REPEAT-CONTAINING"/>
    <property type="match status" value="1"/>
</dbReference>
<feature type="repeat" description="ANK" evidence="3">
    <location>
        <begin position="1113"/>
        <end position="1145"/>
    </location>
</feature>
<sequence length="1357" mass="153735">MDNKTKSMLLWIMDVCPLIISENKTTNEAINLCHNGKFILLADSFSKENTKKMSVFRNLTDLDQESQNYKNIVETFQFSIQGKEEITLQTLIKQHDGFRNIITINELFQMLEGSFKIGGEKEELPEIYIDRMLTKNIIGYQFLNNIKDDTLVVISCFGKFDKIKVHLKKLNVININDYVNKNEDIAVNNINQGFTTDGNNFNQDIYISENQCSREEFDEICRKNKEKNKCHHFRVTDDGILEWVTSRGKINDLEKYRSKQHFVNEMQLFDHQNDNNINVIIGEPGMGKSISMKKLKNNYLPTFWTMLIIIKNHSQYFEEENRNADDFIKYILEQTRNLTEFDKNVVNILRKKSLITFLWDGLDELPDENLDSCIKIIKELSEKGFIQWVTTRNHLEKKLEDRFNVFSKAIIPFDVEQQNIYIKKRLTGTTNNLKEISTKIRHYINMVQYNDILGIPLQIFMLTELFIQNPEKYEILLKDIFSIAKLYEHFVDEKLNIYFKEKAELMANNRQRKAIIKDIKIKRLNSHEYAAIGAIFDVKTLTELNIEYEQDLDEIEECFAIGIIIGLTEEKKNKFLHQSYAEYFVATYFRKNFGTIGGKIKKIIFQDRFRNIRFMFDQLLAEDSQPHLAVIYKNLDVLKNCHDLKCKDKAGRNLLHLACSWGARYPVLKSEKCKKRFLIDDGEVESSVNEDGEGYKNMMKLLLCECDPREKDELFAMDSLAYADISLCLLPIVVKLLLDNNADVNAASNDGFTPFYAACQNGHYEVVKLLIINNVDINAATNNGVTPFYAACQNGHCEVVKLLIVNNADINAVTNNGFTPFYAACLNGHYEVVKLLVDNNADVNAPSNDGFTPFYDACLNGQYEVVKLLIVNNADINAATNNGVTPFYVACQNGHYEVVKLLIVNNVDINAATDNGFNPFYAACQNGHYEVVKLLMDNNAVLNAATKNGYTPFYDASLNGHYEVVKLLIANNADINAATKNGFTPFYAACQNGHYELVKLLIANNADINAVTNKGLTPFYAACQNGHYEVVRLLIYNNVDINATTNNGFTAFYSACQNGHYEVVKLLINNNVDVNAVSNNGYTPFYAACQNGHHEVVKLLMDNNAVINVATDYDITPFYAACKNGHYEVVKLLIVNNVDVNASNNNGFTPFYAACLNGYSEVVKLLIDNNANINAANNDGFTPFYAACLKGHYEVVKLLIVNNADINAGIKNGFTPFYAACLNGYFEVVKLLIDNNADINAASNDGLTPFYAACENGHYEVVKLLMDNNADINATSSGGFTPFYAACENGHYEVVKLLMDTADINAANEDGYTPLHGACFDGHYEVVKLLIVNKANINAATKNGVTPFYAACQNRQY</sequence>
<keyword evidence="1" id="KW-0677">Repeat</keyword>
<dbReference type="PANTHER" id="PTHR24123:SF33">
    <property type="entry name" value="PROTEIN HOS4"/>
    <property type="match status" value="1"/>
</dbReference>
<evidence type="ECO:0000256" key="1">
    <source>
        <dbReference type="ARBA" id="ARBA00022737"/>
    </source>
</evidence>
<protein>
    <submittedName>
        <fullName evidence="4">Uncharacterized protein</fullName>
    </submittedName>
</protein>
<dbReference type="InterPro" id="IPR027417">
    <property type="entry name" value="P-loop_NTPase"/>
</dbReference>
<organism evidence="4 5">
    <name type="scientific">Asbolus verrucosus</name>
    <name type="common">Desert ironclad beetle</name>
    <dbReference type="NCBI Taxonomy" id="1661398"/>
    <lineage>
        <taxon>Eukaryota</taxon>
        <taxon>Metazoa</taxon>
        <taxon>Ecdysozoa</taxon>
        <taxon>Arthropoda</taxon>
        <taxon>Hexapoda</taxon>
        <taxon>Insecta</taxon>
        <taxon>Pterygota</taxon>
        <taxon>Neoptera</taxon>
        <taxon>Endopterygota</taxon>
        <taxon>Coleoptera</taxon>
        <taxon>Polyphaga</taxon>
        <taxon>Cucujiformia</taxon>
        <taxon>Tenebrionidae</taxon>
        <taxon>Pimeliinae</taxon>
        <taxon>Asbolus</taxon>
    </lineage>
</organism>
<reference evidence="4 5" key="1">
    <citation type="submission" date="2017-03" db="EMBL/GenBank/DDBJ databases">
        <title>Genome of the blue death feigning beetle - Asbolus verrucosus.</title>
        <authorList>
            <person name="Rider S.D."/>
        </authorList>
    </citation>
    <scope>NUCLEOTIDE SEQUENCE [LARGE SCALE GENOMIC DNA]</scope>
    <source>
        <strain evidence="4">Butters</strain>
        <tissue evidence="4">Head and leg muscle</tissue>
    </source>
</reference>
<dbReference type="Gene3D" id="1.25.40.20">
    <property type="entry name" value="Ankyrin repeat-containing domain"/>
    <property type="match status" value="7"/>
</dbReference>
<feature type="repeat" description="ANK" evidence="3">
    <location>
        <begin position="981"/>
        <end position="1013"/>
    </location>
</feature>